<evidence type="ECO:0000313" key="4">
    <source>
        <dbReference type="EMBL" id="BAP54353.1"/>
    </source>
</evidence>
<gene>
    <name evidence="4" type="ORF">THII_0056</name>
</gene>
<dbReference type="STRING" id="40754.THII_0056"/>
<dbReference type="GO" id="GO:0005975">
    <property type="term" value="P:carbohydrate metabolic process"/>
    <property type="evidence" value="ECO:0007669"/>
    <property type="project" value="InterPro"/>
</dbReference>
<dbReference type="InterPro" id="IPR051398">
    <property type="entry name" value="Polysacch_Deacetylase"/>
</dbReference>
<evidence type="ECO:0000256" key="2">
    <source>
        <dbReference type="ARBA" id="ARBA00022729"/>
    </source>
</evidence>
<accession>A0A090AA96</accession>
<dbReference type="PANTHER" id="PTHR34216">
    <property type="match status" value="1"/>
</dbReference>
<sequence length="345" mass="39239">MKLFSFRPFLRDVVGELLYQVGLTKPAQAGNHYFTIVTFHRVLPENQLKSYPLAEIAVTPEELAWFINVLVTYFTCGPLAENLTRWQTGERTKRPLLAITFDDGQRDNFLYAKPILEAAGIRASFFVVVNNIEHNEMLWHDRLAYALSRAVEQDANITDQRLSQLGITTTTATPRQMIINVVEKAKMLTPAQRLMWISLLEDAVGGPVCPAWDGMMSWQQLQELVQGGHEIGSHSMSHPILPGCSEDQIFDEVNQSRQILQERLNIPVESFCYPNGNYDARTLKALQQAGYHQAVTTQWGPNQLGTSLFTLRRCDIQSQHTRSRTGHLSVSRLAWRLSRFHPPVH</sequence>
<dbReference type="PANTHER" id="PTHR34216:SF3">
    <property type="entry name" value="POLY-BETA-1,6-N-ACETYL-D-GLUCOSAMINE N-DEACETYLASE"/>
    <property type="match status" value="1"/>
</dbReference>
<evidence type="ECO:0000256" key="1">
    <source>
        <dbReference type="ARBA" id="ARBA00004613"/>
    </source>
</evidence>
<dbReference type="EMBL" id="AP014633">
    <property type="protein sequence ID" value="BAP54353.1"/>
    <property type="molecule type" value="Genomic_DNA"/>
</dbReference>
<comment type="subcellular location">
    <subcellularLocation>
        <location evidence="1">Secreted</location>
    </subcellularLocation>
</comment>
<evidence type="ECO:0000259" key="3">
    <source>
        <dbReference type="PROSITE" id="PS51677"/>
    </source>
</evidence>
<dbReference type="HOGENOM" id="CLU_030024_3_3_6"/>
<dbReference type="GO" id="GO:0016810">
    <property type="term" value="F:hydrolase activity, acting on carbon-nitrogen (but not peptide) bonds"/>
    <property type="evidence" value="ECO:0007669"/>
    <property type="project" value="InterPro"/>
</dbReference>
<dbReference type="Pfam" id="PF01522">
    <property type="entry name" value="Polysacc_deac_1"/>
    <property type="match status" value="1"/>
</dbReference>
<feature type="domain" description="NodB homology" evidence="3">
    <location>
        <begin position="95"/>
        <end position="345"/>
    </location>
</feature>
<dbReference type="AlphaFoldDB" id="A0A090AA96"/>
<dbReference type="InterPro" id="IPR011330">
    <property type="entry name" value="Glyco_hydro/deAcase_b/a-brl"/>
</dbReference>
<keyword evidence="2" id="KW-0732">Signal</keyword>
<dbReference type="GO" id="GO:0005576">
    <property type="term" value="C:extracellular region"/>
    <property type="evidence" value="ECO:0007669"/>
    <property type="project" value="UniProtKB-SubCell"/>
</dbReference>
<dbReference type="SUPFAM" id="SSF88713">
    <property type="entry name" value="Glycoside hydrolase/deacetylase"/>
    <property type="match status" value="1"/>
</dbReference>
<name>A0A090AA96_9GAMM</name>
<reference evidence="4 5" key="1">
    <citation type="journal article" date="2014" name="ISME J.">
        <title>Ecophysiology of Thioploca ingrica as revealed by the complete genome sequence supplemented with proteomic evidence.</title>
        <authorList>
            <person name="Kojima H."/>
            <person name="Ogura Y."/>
            <person name="Yamamoto N."/>
            <person name="Togashi T."/>
            <person name="Mori H."/>
            <person name="Watanabe T."/>
            <person name="Nemoto F."/>
            <person name="Kurokawa K."/>
            <person name="Hayashi T."/>
            <person name="Fukui M."/>
        </authorList>
    </citation>
    <scope>NUCLEOTIDE SEQUENCE [LARGE SCALE GENOMIC DNA]</scope>
</reference>
<dbReference type="PROSITE" id="PS51677">
    <property type="entry name" value="NODB"/>
    <property type="match status" value="1"/>
</dbReference>
<dbReference type="InterPro" id="IPR002509">
    <property type="entry name" value="NODB_dom"/>
</dbReference>
<evidence type="ECO:0000313" key="5">
    <source>
        <dbReference type="Proteomes" id="UP000031623"/>
    </source>
</evidence>
<dbReference type="KEGG" id="tig:THII_0056"/>
<proteinExistence type="predicted"/>
<keyword evidence="5" id="KW-1185">Reference proteome</keyword>
<organism evidence="4 5">
    <name type="scientific">Thioploca ingrica</name>
    <dbReference type="NCBI Taxonomy" id="40754"/>
    <lineage>
        <taxon>Bacteria</taxon>
        <taxon>Pseudomonadati</taxon>
        <taxon>Pseudomonadota</taxon>
        <taxon>Gammaproteobacteria</taxon>
        <taxon>Thiotrichales</taxon>
        <taxon>Thiotrichaceae</taxon>
        <taxon>Thioploca</taxon>
    </lineage>
</organism>
<dbReference type="CDD" id="cd10918">
    <property type="entry name" value="CE4_NodB_like_5s_6s"/>
    <property type="match status" value="1"/>
</dbReference>
<dbReference type="Proteomes" id="UP000031623">
    <property type="component" value="Chromosome"/>
</dbReference>
<dbReference type="Gene3D" id="3.20.20.370">
    <property type="entry name" value="Glycoside hydrolase/deacetylase"/>
    <property type="match status" value="1"/>
</dbReference>
<protein>
    <submittedName>
        <fullName evidence="4">Polysaccharide deacetylase</fullName>
    </submittedName>
</protein>